<protein>
    <submittedName>
        <fullName evidence="1">Uncharacterized protein</fullName>
    </submittedName>
</protein>
<sequence>MEIIMIIGKVFLTVFGVISVYAHCKQAFTEIEDFME</sequence>
<proteinExistence type="predicted"/>
<reference evidence="1" key="1">
    <citation type="submission" date="2023-06" db="EMBL/GenBank/DDBJ databases">
        <title>Characterization of diverse anelloviruses, cressdnaviruses, and phages in the human oral virome in North Carolina.</title>
        <authorList>
            <person name="Paietta E.N."/>
            <person name="Kraberger S."/>
            <person name="Custer J.M."/>
            <person name="Vargas K.L."/>
            <person name="Epsy C."/>
            <person name="Ehmke E."/>
            <person name="Yoder A.D."/>
            <person name="Varsani A."/>
        </authorList>
    </citation>
    <scope>NUCLEOTIDE SEQUENCE</scope>
    <source>
        <strain evidence="1">D_HF5_2C</strain>
    </source>
</reference>
<dbReference type="EMBL" id="OR148986">
    <property type="protein sequence ID" value="WNL48723.1"/>
    <property type="molecule type" value="Genomic_DNA"/>
</dbReference>
<accession>A0AA96EKC7</accession>
<evidence type="ECO:0000313" key="1">
    <source>
        <dbReference type="EMBL" id="WNL48723.1"/>
    </source>
</evidence>
<name>A0AA96EKC7_9CAUD</name>
<organism evidence="1">
    <name type="scientific">Caudovirus D_HF5_2C</name>
    <dbReference type="NCBI Taxonomy" id="3071196"/>
    <lineage>
        <taxon>Viruses</taxon>
        <taxon>Duplodnaviria</taxon>
        <taxon>Heunggongvirae</taxon>
        <taxon>Uroviricota</taxon>
        <taxon>Caudoviricetes</taxon>
    </lineage>
</organism>